<evidence type="ECO:0000313" key="6">
    <source>
        <dbReference type="Proteomes" id="UP001312865"/>
    </source>
</evidence>
<dbReference type="Proteomes" id="UP001312865">
    <property type="component" value="Unassembled WGS sequence"/>
</dbReference>
<keyword evidence="2 5" id="KW-0067">ATP-binding</keyword>
<evidence type="ECO:0000256" key="3">
    <source>
        <dbReference type="SAM" id="MobiDB-lite"/>
    </source>
</evidence>
<dbReference type="SMART" id="SM00382">
    <property type="entry name" value="AAA"/>
    <property type="match status" value="2"/>
</dbReference>
<dbReference type="InterPro" id="IPR027417">
    <property type="entry name" value="P-loop_NTPase"/>
</dbReference>
<feature type="region of interest" description="Disordered" evidence="3">
    <location>
        <begin position="192"/>
        <end position="216"/>
    </location>
</feature>
<evidence type="ECO:0000256" key="1">
    <source>
        <dbReference type="ARBA" id="ARBA00022741"/>
    </source>
</evidence>
<dbReference type="InterPro" id="IPR003593">
    <property type="entry name" value="AAA+_ATPase"/>
</dbReference>
<dbReference type="InterPro" id="IPR017871">
    <property type="entry name" value="ABC_transporter-like_CS"/>
</dbReference>
<keyword evidence="1" id="KW-0547">Nucleotide-binding</keyword>
<feature type="domain" description="ABC transporter" evidence="4">
    <location>
        <begin position="267"/>
        <end position="476"/>
    </location>
</feature>
<protein>
    <submittedName>
        <fullName evidence="5">ATP-binding cassette domain-containing protein</fullName>
    </submittedName>
</protein>
<dbReference type="Gene3D" id="3.40.50.300">
    <property type="entry name" value="P-loop containing nucleotide triphosphate hydrolases"/>
    <property type="match status" value="3"/>
</dbReference>
<dbReference type="NCBIfam" id="NF000355">
    <property type="entry name" value="ribo_prot_ABC_F"/>
    <property type="match status" value="1"/>
</dbReference>
<dbReference type="CDD" id="cd03221">
    <property type="entry name" value="ABCF_EF-3"/>
    <property type="match status" value="2"/>
</dbReference>
<organism evidence="5 6">
    <name type="scientific">Bacillus spongiae</name>
    <dbReference type="NCBI Taxonomy" id="2683610"/>
    <lineage>
        <taxon>Bacteria</taxon>
        <taxon>Bacillati</taxon>
        <taxon>Bacillota</taxon>
        <taxon>Bacilli</taxon>
        <taxon>Bacillales</taxon>
        <taxon>Bacillaceae</taxon>
        <taxon>Bacillus</taxon>
    </lineage>
</organism>
<dbReference type="PROSITE" id="PS00211">
    <property type="entry name" value="ABC_TRANSPORTER_1"/>
    <property type="match status" value="1"/>
</dbReference>
<dbReference type="SUPFAM" id="SSF52540">
    <property type="entry name" value="P-loop containing nucleoside triphosphate hydrolases"/>
    <property type="match status" value="2"/>
</dbReference>
<accession>A0ABU8HHK4</accession>
<dbReference type="GO" id="GO:0005524">
    <property type="term" value="F:ATP binding"/>
    <property type="evidence" value="ECO:0007669"/>
    <property type="project" value="UniProtKB-KW"/>
</dbReference>
<reference evidence="5 6" key="1">
    <citation type="journal article" date="2018" name="J. Microbiol.">
        <title>Bacillus spongiae sp. nov., isolated from sponge of Jeju Island.</title>
        <authorList>
            <person name="Lee G.E."/>
            <person name="Im W.T."/>
            <person name="Park J.S."/>
        </authorList>
    </citation>
    <scope>NUCLEOTIDE SEQUENCE [LARGE SCALE GENOMIC DNA]</scope>
    <source>
        <strain evidence="5 6">135PIL107-10</strain>
    </source>
</reference>
<dbReference type="PROSITE" id="PS50893">
    <property type="entry name" value="ABC_TRANSPORTER_2"/>
    <property type="match status" value="1"/>
</dbReference>
<dbReference type="EMBL" id="JBBAXC010000015">
    <property type="protein sequence ID" value="MEI5908750.1"/>
    <property type="molecule type" value="Genomic_DNA"/>
</dbReference>
<dbReference type="PANTHER" id="PTHR42855:SF2">
    <property type="entry name" value="DRUG RESISTANCE ABC TRANSPORTER,ATP-BINDING PROTEIN"/>
    <property type="match status" value="1"/>
</dbReference>
<sequence length="522" mass="60597">MNAKNVMLEIGERILFEIDELKLYKGERVGLIGKNGEGKSQLLKYLVGDQHVKNNVEWFDSFGYLQQLEQIEGKPLSGGEQTLQRLNQLFQEDQRILLLDEPTNHLDWRHTDTFISELKNHHDTFVIVSHNRYVLDQLCTTIWEIENGKIQIYNGNYSAYVEQKALLKKQQQEEYDAYVKEKNRLIRRYQKKQQQAENMDRPPSRMSNSEWQLHKGKAAGKKGKVERVSKVIRERIDRMEKVDKPFEWESVKMEYVLQTPIHRKTIMNAHQLEKRYSNRLLYKVDALKIRTGNTVALIGENGSGKTSLLQQLMLDQNESIEFAANVKVGYFNQNLFSMPESDTVLAYVKSKSSLPEYLIRVILARLGFFEGDMMKSISNLSGGERVKLAFAKLLVGDYNLLILDEPTNHLDLYAMEALEGLIKDYPGTIVFVSHDRQFINNTANSIWMIENNTIKTFNGSYQEWEASNKEVKQLTVNEEQKLRLKNKLSELISLLSVAEDPIEKMELDKQYKEVLSSLKEIS</sequence>
<dbReference type="Pfam" id="PF00005">
    <property type="entry name" value="ABC_tran"/>
    <property type="match status" value="2"/>
</dbReference>
<dbReference type="InterPro" id="IPR051309">
    <property type="entry name" value="ABCF_ATPase"/>
</dbReference>
<gene>
    <name evidence="5" type="ORF">WAK64_17015</name>
</gene>
<dbReference type="PANTHER" id="PTHR42855">
    <property type="entry name" value="ABC TRANSPORTER ATP-BINDING SUBUNIT"/>
    <property type="match status" value="1"/>
</dbReference>
<keyword evidence="6" id="KW-1185">Reference proteome</keyword>
<dbReference type="InterPro" id="IPR003439">
    <property type="entry name" value="ABC_transporter-like_ATP-bd"/>
</dbReference>
<dbReference type="RefSeq" id="WP_336588204.1">
    <property type="nucleotide sequence ID" value="NZ_JBBAXC010000015.1"/>
</dbReference>
<name>A0ABU8HHK4_9BACI</name>
<evidence type="ECO:0000259" key="4">
    <source>
        <dbReference type="PROSITE" id="PS50893"/>
    </source>
</evidence>
<comment type="caution">
    <text evidence="5">The sequence shown here is derived from an EMBL/GenBank/DDBJ whole genome shotgun (WGS) entry which is preliminary data.</text>
</comment>
<proteinExistence type="predicted"/>
<evidence type="ECO:0000256" key="2">
    <source>
        <dbReference type="ARBA" id="ARBA00022840"/>
    </source>
</evidence>
<evidence type="ECO:0000313" key="5">
    <source>
        <dbReference type="EMBL" id="MEI5908750.1"/>
    </source>
</evidence>